<evidence type="ECO:0000313" key="3">
    <source>
        <dbReference type="EMBL" id="GEN04011.1"/>
    </source>
</evidence>
<evidence type="ECO:0000259" key="1">
    <source>
        <dbReference type="PROSITE" id="PS50943"/>
    </source>
</evidence>
<dbReference type="SUPFAM" id="SSF47413">
    <property type="entry name" value="lambda repressor-like DNA-binding domains"/>
    <property type="match status" value="1"/>
</dbReference>
<dbReference type="GO" id="GO:0003677">
    <property type="term" value="F:DNA binding"/>
    <property type="evidence" value="ECO:0007669"/>
    <property type="project" value="InterPro"/>
</dbReference>
<keyword evidence="4" id="KW-1185">Reference proteome</keyword>
<dbReference type="CDD" id="cd00093">
    <property type="entry name" value="HTH_XRE"/>
    <property type="match status" value="1"/>
</dbReference>
<evidence type="ECO:0000313" key="5">
    <source>
        <dbReference type="Proteomes" id="UP000321104"/>
    </source>
</evidence>
<dbReference type="EMBL" id="BAMW01000082">
    <property type="protein sequence ID" value="GAN64592.1"/>
    <property type="molecule type" value="Genomic_DNA"/>
</dbReference>
<feature type="domain" description="HTH cro/C1-type" evidence="1">
    <location>
        <begin position="87"/>
        <end position="141"/>
    </location>
</feature>
<dbReference type="AlphaFoldDB" id="A0A6N3T412"/>
<organism evidence="3 5">
    <name type="scientific">Acetobacter indonesiensis</name>
    <dbReference type="NCBI Taxonomy" id="104101"/>
    <lineage>
        <taxon>Bacteria</taxon>
        <taxon>Pseudomonadati</taxon>
        <taxon>Pseudomonadota</taxon>
        <taxon>Alphaproteobacteria</taxon>
        <taxon>Acetobacterales</taxon>
        <taxon>Acetobacteraceae</taxon>
        <taxon>Acetobacter</taxon>
    </lineage>
</organism>
<dbReference type="PROSITE" id="PS50943">
    <property type="entry name" value="HTH_CROC1"/>
    <property type="match status" value="1"/>
</dbReference>
<gene>
    <name evidence="2" type="ORF">Abin_085_057</name>
    <name evidence="3" type="ORF">AIN02nite_20360</name>
</gene>
<dbReference type="InterPro" id="IPR001387">
    <property type="entry name" value="Cro/C1-type_HTH"/>
</dbReference>
<protein>
    <recommendedName>
        <fullName evidence="1">HTH cro/C1-type domain-containing protein</fullName>
    </recommendedName>
</protein>
<proteinExistence type="predicted"/>
<comment type="caution">
    <text evidence="3">The sequence shown here is derived from an EMBL/GenBank/DDBJ whole genome shotgun (WGS) entry which is preliminary data.</text>
</comment>
<dbReference type="Proteomes" id="UP000032673">
    <property type="component" value="Unassembled WGS sequence"/>
</dbReference>
<accession>A0A6N3T412</accession>
<dbReference type="RefSeq" id="WP_255319349.1">
    <property type="nucleotide sequence ID" value="NZ_BAMW01000082.1"/>
</dbReference>
<dbReference type="Proteomes" id="UP000321104">
    <property type="component" value="Unassembled WGS sequence"/>
</dbReference>
<evidence type="ECO:0000313" key="4">
    <source>
        <dbReference type="Proteomes" id="UP000032673"/>
    </source>
</evidence>
<reference evidence="3 5" key="2">
    <citation type="submission" date="2019-07" db="EMBL/GenBank/DDBJ databases">
        <title>Whole genome shotgun sequence of Acetobacter indonesiensis NBRC 16471.</title>
        <authorList>
            <person name="Hosoyama A."/>
            <person name="Uohara A."/>
            <person name="Ohji S."/>
            <person name="Ichikawa N."/>
        </authorList>
    </citation>
    <scope>NUCLEOTIDE SEQUENCE [LARGE SCALE GENOMIC DNA]</scope>
    <source>
        <strain evidence="3 5">NBRC 16471</strain>
    </source>
</reference>
<reference evidence="2 4" key="1">
    <citation type="submission" date="2012-11" db="EMBL/GenBank/DDBJ databases">
        <title>Whole genome sequence of Acetobacter indonesiensis 5H-1.</title>
        <authorList>
            <person name="Azuma Y."/>
            <person name="Higashiura N."/>
            <person name="Hirakawa H."/>
            <person name="Matsushita K."/>
        </authorList>
    </citation>
    <scope>NUCLEOTIDE SEQUENCE [LARGE SCALE GENOMIC DNA]</scope>
    <source>
        <strain evidence="2 4">5H-1</strain>
    </source>
</reference>
<dbReference type="Gene3D" id="1.10.260.40">
    <property type="entry name" value="lambda repressor-like DNA-binding domains"/>
    <property type="match status" value="1"/>
</dbReference>
<dbReference type="EMBL" id="BJXQ01000011">
    <property type="protein sequence ID" value="GEN04011.1"/>
    <property type="molecule type" value="Genomic_DNA"/>
</dbReference>
<sequence length="187" mass="20962">MYSQTISLQPGQIWVPTAKQASQRKILGCVNGMVSYATIESDQPENAKTHPYEKQSAFMAWIKDTHAHLAETHSATTSPAFDLAQRVVTLRKAFGMTQEDLAGRMGISRSAIAFLETGRSSSVRKHIPQLAEIFQVPVDLFLSGMADKDVVEVLSSDEQNLITLYRALPSEFKLNVQKYIERQNVYR</sequence>
<dbReference type="InterPro" id="IPR010982">
    <property type="entry name" value="Lambda_DNA-bd_dom_sf"/>
</dbReference>
<dbReference type="SMART" id="SM00530">
    <property type="entry name" value="HTH_XRE"/>
    <property type="match status" value="1"/>
</dbReference>
<dbReference type="Pfam" id="PF01381">
    <property type="entry name" value="HTH_3"/>
    <property type="match status" value="1"/>
</dbReference>
<evidence type="ECO:0000313" key="2">
    <source>
        <dbReference type="EMBL" id="GAN64592.1"/>
    </source>
</evidence>
<name>A0A6N3T412_9PROT</name>